<sequence length="134" mass="15840">MENNLNQRKTKTNEKTKQNSNQNSNEKLIEKTNENSNQNSNEKSNEKSNENSNQNSNEKTNENSNEKTNEKLIENSLLDKKLEIDKQKLLKYYRERKAGTQIRLGTKLDICVYVSLILAIYIIWVYYYKLPFNL</sequence>
<organism evidence="3 4">
    <name type="scientific">Anaeramoeba ignava</name>
    <name type="common">Anaerobic marine amoeba</name>
    <dbReference type="NCBI Taxonomy" id="1746090"/>
    <lineage>
        <taxon>Eukaryota</taxon>
        <taxon>Metamonada</taxon>
        <taxon>Anaeramoebidae</taxon>
        <taxon>Anaeramoeba</taxon>
    </lineage>
</organism>
<keyword evidence="4" id="KW-1185">Reference proteome</keyword>
<evidence type="ECO:0000313" key="3">
    <source>
        <dbReference type="EMBL" id="KAJ5067008.1"/>
    </source>
</evidence>
<evidence type="ECO:0000256" key="2">
    <source>
        <dbReference type="SAM" id="Phobius"/>
    </source>
</evidence>
<reference evidence="3" key="1">
    <citation type="submission" date="2022-10" db="EMBL/GenBank/DDBJ databases">
        <title>Novel sulphate-reducing endosymbionts in the free-living metamonad Anaeramoeba.</title>
        <authorList>
            <person name="Jerlstrom-Hultqvist J."/>
            <person name="Cepicka I."/>
            <person name="Gallot-Lavallee L."/>
            <person name="Salas-Leiva D."/>
            <person name="Curtis B.A."/>
            <person name="Zahonova K."/>
            <person name="Pipaliya S."/>
            <person name="Dacks J."/>
            <person name="Roger A.J."/>
        </authorList>
    </citation>
    <scope>NUCLEOTIDE SEQUENCE</scope>
    <source>
        <strain evidence="3">BMAN</strain>
    </source>
</reference>
<keyword evidence="2" id="KW-1133">Transmembrane helix</keyword>
<feature type="transmembrane region" description="Helical" evidence="2">
    <location>
        <begin position="110"/>
        <end position="128"/>
    </location>
</feature>
<dbReference type="AlphaFoldDB" id="A0A9Q0L6M8"/>
<feature type="region of interest" description="Disordered" evidence="1">
    <location>
        <begin position="1"/>
        <end position="72"/>
    </location>
</feature>
<name>A0A9Q0L6M8_ANAIG</name>
<proteinExistence type="predicted"/>
<dbReference type="Proteomes" id="UP001149090">
    <property type="component" value="Unassembled WGS sequence"/>
</dbReference>
<accession>A0A9Q0L6M8</accession>
<feature type="compositionally biased region" description="Basic and acidic residues" evidence="1">
    <location>
        <begin position="59"/>
        <end position="72"/>
    </location>
</feature>
<gene>
    <name evidence="3" type="ORF">M0811_03352</name>
</gene>
<keyword evidence="2" id="KW-0472">Membrane</keyword>
<protein>
    <submittedName>
        <fullName evidence="3">Uncharacterized protein</fullName>
    </submittedName>
</protein>
<dbReference type="EMBL" id="JAPDFW010000136">
    <property type="protein sequence ID" value="KAJ5067008.1"/>
    <property type="molecule type" value="Genomic_DNA"/>
</dbReference>
<keyword evidence="2" id="KW-0812">Transmembrane</keyword>
<evidence type="ECO:0000256" key="1">
    <source>
        <dbReference type="SAM" id="MobiDB-lite"/>
    </source>
</evidence>
<comment type="caution">
    <text evidence="3">The sequence shown here is derived from an EMBL/GenBank/DDBJ whole genome shotgun (WGS) entry which is preliminary data.</text>
</comment>
<evidence type="ECO:0000313" key="4">
    <source>
        <dbReference type="Proteomes" id="UP001149090"/>
    </source>
</evidence>